<feature type="compositionally biased region" description="Low complexity" evidence="1">
    <location>
        <begin position="12"/>
        <end position="25"/>
    </location>
</feature>
<gene>
    <name evidence="2" type="ORF">OCBIM_22001945mg</name>
</gene>
<dbReference type="EMBL" id="KQ416975">
    <property type="protein sequence ID" value="KOF94357.1"/>
    <property type="molecule type" value="Genomic_DNA"/>
</dbReference>
<proteinExistence type="predicted"/>
<protein>
    <submittedName>
        <fullName evidence="2">Uncharacterized protein</fullName>
    </submittedName>
</protein>
<reference evidence="2" key="1">
    <citation type="submission" date="2015-07" db="EMBL/GenBank/DDBJ databases">
        <title>MeaNS - Measles Nucleotide Surveillance Program.</title>
        <authorList>
            <person name="Tran T."/>
            <person name="Druce J."/>
        </authorList>
    </citation>
    <scope>NUCLEOTIDE SEQUENCE</scope>
    <source>
        <strain evidence="2">UCB-OBI-ISO-001</strain>
        <tissue evidence="2">Gonad</tissue>
    </source>
</reference>
<dbReference type="AlphaFoldDB" id="A0A0L8HYS1"/>
<name>A0A0L8HYS1_OCTBM</name>
<accession>A0A0L8HYS1</accession>
<evidence type="ECO:0000256" key="1">
    <source>
        <dbReference type="SAM" id="MobiDB-lite"/>
    </source>
</evidence>
<evidence type="ECO:0000313" key="2">
    <source>
        <dbReference type="EMBL" id="KOF94357.1"/>
    </source>
</evidence>
<organism evidence="2">
    <name type="scientific">Octopus bimaculoides</name>
    <name type="common">California two-spotted octopus</name>
    <dbReference type="NCBI Taxonomy" id="37653"/>
    <lineage>
        <taxon>Eukaryota</taxon>
        <taxon>Metazoa</taxon>
        <taxon>Spiralia</taxon>
        <taxon>Lophotrochozoa</taxon>
        <taxon>Mollusca</taxon>
        <taxon>Cephalopoda</taxon>
        <taxon>Coleoidea</taxon>
        <taxon>Octopodiformes</taxon>
        <taxon>Octopoda</taxon>
        <taxon>Incirrata</taxon>
        <taxon>Octopodidae</taxon>
        <taxon>Octopus</taxon>
    </lineage>
</organism>
<feature type="region of interest" description="Disordered" evidence="1">
    <location>
        <begin position="1"/>
        <end position="25"/>
    </location>
</feature>
<sequence>MRFKLTHSVPFPLSRSPHPTSLTSSSSPLPHSFFPSSIPGFNIARCVLSQHFSPLESTTLLHTRSHIN</sequence>